<dbReference type="Gene3D" id="3.30.190.20">
    <property type="match status" value="1"/>
</dbReference>
<organism evidence="5 6">
    <name type="scientific">Athelia psychrophila</name>
    <dbReference type="NCBI Taxonomy" id="1759441"/>
    <lineage>
        <taxon>Eukaryota</taxon>
        <taxon>Fungi</taxon>
        <taxon>Dikarya</taxon>
        <taxon>Basidiomycota</taxon>
        <taxon>Agaricomycotina</taxon>
        <taxon>Agaricomycetes</taxon>
        <taxon>Agaricomycetidae</taxon>
        <taxon>Atheliales</taxon>
        <taxon>Atheliaceae</taxon>
        <taxon>Athelia</taxon>
    </lineage>
</organism>
<sequence>MSFLSSTSLLRPCQRAYLTVNFVAGRQFSTTPVALARQKVQKINIPSKKALAAKARRRASKAPKGIYDKEKMTLNDAIAVLRAFDVAKPNATYEMVVRTAMSRGTTIPKGRVNMPREAKPKREDKILVFADGKLAQEAREAGADIVGGEELIEGVLSGKYQATTVLCSSALIRTITPRLGRFLGPKGLMPSERRGTVTDNIGEYIKKLSSSTEWRGDKAGAIRMPVGKIFFPIDDVVRNIRHFLGSVKRATGNEKDTEVDTKKTKGPKAVNAIVKVILSTTQGPAIQIRDF</sequence>
<evidence type="ECO:0000313" key="6">
    <source>
        <dbReference type="Proteomes" id="UP000076532"/>
    </source>
</evidence>
<name>A0A166S2P0_9AGAM</name>
<reference evidence="5 6" key="1">
    <citation type="journal article" date="2016" name="Mol. Biol. Evol.">
        <title>Comparative Genomics of Early-Diverging Mushroom-Forming Fungi Provides Insights into the Origins of Lignocellulose Decay Capabilities.</title>
        <authorList>
            <person name="Nagy L.G."/>
            <person name="Riley R."/>
            <person name="Tritt A."/>
            <person name="Adam C."/>
            <person name="Daum C."/>
            <person name="Floudas D."/>
            <person name="Sun H."/>
            <person name="Yadav J.S."/>
            <person name="Pangilinan J."/>
            <person name="Larsson K.H."/>
            <person name="Matsuura K."/>
            <person name="Barry K."/>
            <person name="Labutti K."/>
            <person name="Kuo R."/>
            <person name="Ohm R.A."/>
            <person name="Bhattacharya S.S."/>
            <person name="Shirouzu T."/>
            <person name="Yoshinaga Y."/>
            <person name="Martin F.M."/>
            <person name="Grigoriev I.V."/>
            <person name="Hibbett D.S."/>
        </authorList>
    </citation>
    <scope>NUCLEOTIDE SEQUENCE [LARGE SCALE GENOMIC DNA]</scope>
    <source>
        <strain evidence="5 6">CBS 109695</strain>
    </source>
</reference>
<dbReference type="CDD" id="cd00403">
    <property type="entry name" value="Ribosomal_L1"/>
    <property type="match status" value="1"/>
</dbReference>
<comment type="similarity">
    <text evidence="1 4">Belongs to the universal ribosomal protein uL1 family.</text>
</comment>
<evidence type="ECO:0000256" key="4">
    <source>
        <dbReference type="RuleBase" id="RU000659"/>
    </source>
</evidence>
<dbReference type="PROSITE" id="PS01199">
    <property type="entry name" value="RIBOSOMAL_L1"/>
    <property type="match status" value="1"/>
</dbReference>
<gene>
    <name evidence="5" type="ORF">FIBSPDRAFT_779347</name>
</gene>
<dbReference type="InterPro" id="IPR028364">
    <property type="entry name" value="Ribosomal_uL1/biogenesis"/>
</dbReference>
<dbReference type="OrthoDB" id="1747252at2759"/>
<dbReference type="InterPro" id="IPR023673">
    <property type="entry name" value="Ribosomal_uL1_CS"/>
</dbReference>
<dbReference type="Pfam" id="PF00687">
    <property type="entry name" value="Ribosomal_L1"/>
    <property type="match status" value="1"/>
</dbReference>
<dbReference type="FunFam" id="3.40.50.790:FF:000001">
    <property type="entry name" value="50S ribosomal protein L1"/>
    <property type="match status" value="1"/>
</dbReference>
<protein>
    <recommendedName>
        <fullName evidence="4">Ribosomal protein</fullName>
    </recommendedName>
</protein>
<keyword evidence="3 4" id="KW-0687">Ribonucleoprotein</keyword>
<proteinExistence type="inferred from homology"/>
<dbReference type="GO" id="GO:0003735">
    <property type="term" value="F:structural constituent of ribosome"/>
    <property type="evidence" value="ECO:0007669"/>
    <property type="project" value="TreeGrafter"/>
</dbReference>
<keyword evidence="6" id="KW-1185">Reference proteome</keyword>
<dbReference type="PANTHER" id="PTHR36427:SF3">
    <property type="entry name" value="LARGE RIBOSOMAL SUBUNIT PROTEIN UL1M"/>
    <property type="match status" value="1"/>
</dbReference>
<dbReference type="Proteomes" id="UP000076532">
    <property type="component" value="Unassembled WGS sequence"/>
</dbReference>
<evidence type="ECO:0000256" key="1">
    <source>
        <dbReference type="ARBA" id="ARBA00010531"/>
    </source>
</evidence>
<dbReference type="EMBL" id="KV417501">
    <property type="protein sequence ID" value="KZP28949.1"/>
    <property type="molecule type" value="Genomic_DNA"/>
</dbReference>
<dbReference type="GO" id="GO:0005762">
    <property type="term" value="C:mitochondrial large ribosomal subunit"/>
    <property type="evidence" value="ECO:0007669"/>
    <property type="project" value="TreeGrafter"/>
</dbReference>
<evidence type="ECO:0000313" key="5">
    <source>
        <dbReference type="EMBL" id="KZP28949.1"/>
    </source>
</evidence>
<dbReference type="InterPro" id="IPR016095">
    <property type="entry name" value="Ribosomal_uL1_3-a/b-sand"/>
</dbReference>
<keyword evidence="2 4" id="KW-0689">Ribosomal protein</keyword>
<dbReference type="STRING" id="436010.A0A166S2P0"/>
<dbReference type="InterPro" id="IPR023674">
    <property type="entry name" value="Ribosomal_uL1-like"/>
</dbReference>
<evidence type="ECO:0000256" key="3">
    <source>
        <dbReference type="ARBA" id="ARBA00023274"/>
    </source>
</evidence>
<dbReference type="Gene3D" id="3.40.50.790">
    <property type="match status" value="1"/>
</dbReference>
<dbReference type="PANTHER" id="PTHR36427">
    <property type="entry name" value="54S RIBOSOMAL PROTEIN L1, MITOCHONDRIAL"/>
    <property type="match status" value="1"/>
</dbReference>
<dbReference type="SUPFAM" id="SSF56808">
    <property type="entry name" value="Ribosomal protein L1"/>
    <property type="match status" value="1"/>
</dbReference>
<evidence type="ECO:0000256" key="2">
    <source>
        <dbReference type="ARBA" id="ARBA00022980"/>
    </source>
</evidence>
<dbReference type="AlphaFoldDB" id="A0A166S2P0"/>
<accession>A0A166S2P0</accession>